<feature type="transmembrane region" description="Helical" evidence="9">
    <location>
        <begin position="63"/>
        <end position="80"/>
    </location>
</feature>
<feature type="binding site" evidence="7">
    <location>
        <position position="357"/>
    </location>
    <ligand>
        <name>Zn(2+)</name>
        <dbReference type="ChEBI" id="CHEBI:29105"/>
        <note>catalytic</note>
    </ligand>
</feature>
<keyword evidence="5 8" id="KW-0482">Metalloprotease</keyword>
<dbReference type="InterPro" id="IPR027057">
    <property type="entry name" value="CAXX_Prtase_1"/>
</dbReference>
<keyword evidence="9" id="KW-1133">Transmembrane helix</keyword>
<dbReference type="CDD" id="cd07343">
    <property type="entry name" value="M48A_Zmpste24p_like"/>
    <property type="match status" value="1"/>
</dbReference>
<reference evidence="12" key="1">
    <citation type="submission" date="2022-02" db="EMBL/GenBank/DDBJ databases">
        <title>Crop Bioprotection Bacillus Genome Sequencing.</title>
        <authorList>
            <person name="Dunlap C."/>
        </authorList>
    </citation>
    <scope>NUCLEOTIDE SEQUENCE</scope>
    <source>
        <strain evidence="12">EC49O2N-C10</strain>
    </source>
</reference>
<dbReference type="InterPro" id="IPR001915">
    <property type="entry name" value="Peptidase_M48"/>
</dbReference>
<feature type="domain" description="CAAX prenyl protease 1 N-terminal" evidence="11">
    <location>
        <begin position="44"/>
        <end position="203"/>
    </location>
</feature>
<keyword evidence="9" id="KW-0812">Transmembrane</keyword>
<evidence type="ECO:0000256" key="1">
    <source>
        <dbReference type="ARBA" id="ARBA00022670"/>
    </source>
</evidence>
<evidence type="ECO:0000256" key="3">
    <source>
        <dbReference type="ARBA" id="ARBA00022801"/>
    </source>
</evidence>
<evidence type="ECO:0000256" key="7">
    <source>
        <dbReference type="PIRSR" id="PIRSR627057-2"/>
    </source>
</evidence>
<dbReference type="GO" id="GO:0046872">
    <property type="term" value="F:metal ion binding"/>
    <property type="evidence" value="ECO:0007669"/>
    <property type="project" value="UniProtKB-KW"/>
</dbReference>
<dbReference type="GO" id="GO:0071586">
    <property type="term" value="P:CAAX-box protein processing"/>
    <property type="evidence" value="ECO:0007669"/>
    <property type="project" value="InterPro"/>
</dbReference>
<feature type="transmembrane region" description="Helical" evidence="9">
    <location>
        <begin position="327"/>
        <end position="348"/>
    </location>
</feature>
<evidence type="ECO:0000256" key="2">
    <source>
        <dbReference type="ARBA" id="ARBA00022723"/>
    </source>
</evidence>
<dbReference type="Gene3D" id="3.30.2010.10">
    <property type="entry name" value="Metalloproteases ('zincins'), catalytic domain"/>
    <property type="match status" value="1"/>
</dbReference>
<dbReference type="InterPro" id="IPR032456">
    <property type="entry name" value="Peptidase_M48_N"/>
</dbReference>
<feature type="active site" description="Proton donor" evidence="6">
    <location>
        <position position="361"/>
    </location>
</feature>
<feature type="transmembrane region" description="Helical" evidence="9">
    <location>
        <begin position="100"/>
        <end position="121"/>
    </location>
</feature>
<feature type="binding site" evidence="7">
    <location>
        <position position="277"/>
    </location>
    <ligand>
        <name>Zn(2+)</name>
        <dbReference type="ChEBI" id="CHEBI:29105"/>
        <note>catalytic</note>
    </ligand>
</feature>
<feature type="transmembrane region" description="Helical" evidence="9">
    <location>
        <begin position="150"/>
        <end position="168"/>
    </location>
</feature>
<organism evidence="12 13">
    <name type="scientific">Bacillus halotolerans</name>
    <dbReference type="NCBI Taxonomy" id="260554"/>
    <lineage>
        <taxon>Bacteria</taxon>
        <taxon>Bacillati</taxon>
        <taxon>Bacillota</taxon>
        <taxon>Bacilli</taxon>
        <taxon>Bacillales</taxon>
        <taxon>Bacillaceae</taxon>
        <taxon>Bacillus</taxon>
    </lineage>
</organism>
<dbReference type="Proteomes" id="UP001073053">
    <property type="component" value="Unassembled WGS sequence"/>
</dbReference>
<keyword evidence="1 8" id="KW-0645">Protease</keyword>
<feature type="transmembrane region" description="Helical" evidence="9">
    <location>
        <begin position="5"/>
        <end position="23"/>
    </location>
</feature>
<evidence type="ECO:0000256" key="6">
    <source>
        <dbReference type="PIRSR" id="PIRSR627057-1"/>
    </source>
</evidence>
<evidence type="ECO:0000256" key="5">
    <source>
        <dbReference type="ARBA" id="ARBA00023049"/>
    </source>
</evidence>
<comment type="cofactor">
    <cofactor evidence="7 8">
        <name>Zn(2+)</name>
        <dbReference type="ChEBI" id="CHEBI:29105"/>
    </cofactor>
    <text evidence="7 8">Binds 1 zinc ion per subunit.</text>
</comment>
<comment type="similarity">
    <text evidence="8">Belongs to the peptidase M48 family.</text>
</comment>
<proteinExistence type="inferred from homology"/>
<feature type="binding site" evidence="7">
    <location>
        <position position="281"/>
    </location>
    <ligand>
        <name>Zn(2+)</name>
        <dbReference type="ChEBI" id="CHEBI:29105"/>
        <note>catalytic</note>
    </ligand>
</feature>
<dbReference type="RefSeq" id="WP_268498431.1">
    <property type="nucleotide sequence ID" value="NZ_JALAVZ010000011.1"/>
</dbReference>
<keyword evidence="9" id="KW-0472">Membrane</keyword>
<dbReference type="FunFam" id="3.30.2010.10:FF:000010">
    <property type="entry name" value="M48 family peptidase"/>
    <property type="match status" value="1"/>
</dbReference>
<feature type="domain" description="Peptidase M48" evidence="10">
    <location>
        <begin position="207"/>
        <end position="415"/>
    </location>
</feature>
<dbReference type="EMBL" id="JALAWA010000002">
    <property type="protein sequence ID" value="MCY9183573.1"/>
    <property type="molecule type" value="Genomic_DNA"/>
</dbReference>
<name>A0A9Q4EIK0_9BACI</name>
<feature type="transmembrane region" description="Helical" evidence="9">
    <location>
        <begin position="287"/>
        <end position="306"/>
    </location>
</feature>
<dbReference type="AlphaFoldDB" id="A0A9Q4EIK0"/>
<feature type="active site" evidence="6">
    <location>
        <position position="278"/>
    </location>
</feature>
<protein>
    <submittedName>
        <fullName evidence="12">M48 family metallopeptidase</fullName>
    </submittedName>
</protein>
<dbReference type="Pfam" id="PF01435">
    <property type="entry name" value="Peptidase_M48"/>
    <property type="match status" value="1"/>
</dbReference>
<dbReference type="Pfam" id="PF16491">
    <property type="entry name" value="Peptidase_M48_N"/>
    <property type="match status" value="1"/>
</dbReference>
<evidence type="ECO:0000259" key="11">
    <source>
        <dbReference type="Pfam" id="PF16491"/>
    </source>
</evidence>
<evidence type="ECO:0000259" key="10">
    <source>
        <dbReference type="Pfam" id="PF01435"/>
    </source>
</evidence>
<dbReference type="PANTHER" id="PTHR10120">
    <property type="entry name" value="CAAX PRENYL PROTEASE 1"/>
    <property type="match status" value="1"/>
</dbReference>
<accession>A0A9Q4EIK0</accession>
<evidence type="ECO:0000256" key="4">
    <source>
        <dbReference type="ARBA" id="ARBA00022833"/>
    </source>
</evidence>
<comment type="caution">
    <text evidence="12">The sequence shown here is derived from an EMBL/GenBank/DDBJ whole genome shotgun (WGS) entry which is preliminary data.</text>
</comment>
<feature type="transmembrane region" description="Helical" evidence="9">
    <location>
        <begin position="175"/>
        <end position="198"/>
    </location>
</feature>
<gene>
    <name evidence="12" type="ORF">MOF03_02720</name>
</gene>
<evidence type="ECO:0000313" key="12">
    <source>
        <dbReference type="EMBL" id="MCY9183573.1"/>
    </source>
</evidence>
<keyword evidence="3 8" id="KW-0378">Hydrolase</keyword>
<dbReference type="GO" id="GO:0004222">
    <property type="term" value="F:metalloendopeptidase activity"/>
    <property type="evidence" value="ECO:0007669"/>
    <property type="project" value="InterPro"/>
</dbReference>
<evidence type="ECO:0000256" key="9">
    <source>
        <dbReference type="SAM" id="Phobius"/>
    </source>
</evidence>
<keyword evidence="4 7" id="KW-0862">Zinc</keyword>
<sequence>MRKWIAGAGLAYVLYGLFFYWYFFMSGDSAVPEAVKGTQADPASFMKPSQLAVAEQYSDVKNFLFFISIPLDWFLFFVLLTSGVSKKIKQWMEAAVRVRFLQIIGFVFVLSLITALVTLPLDWIGYQVSLDYNISTQTASSWAKDQVIDFWISFPIFTLCVLVFYWLIKKHEKKWWFYAWLLTVPFSLFLFFIQPVIIDPLYNDFYPLKNKELESKILALAEEADIPADHVYEVNMSEKTNALNAYVTGIGDNKRIVLWDTTLNKLDDSEILFIMGHEMGHYVMKHVYIGLAGYLIVSLAGFYVVDKLYKRGVRLARNLFHVEGRRDLAALPLLLLIVSVLSFAVTPFSNAVSRYQENKADQYGIELTGDSEAAVRTFQDLAVTGLSQVDPPFLVKLFRGSHPSIMERIQHAETEENTSEHPASEQGDDQ</sequence>
<keyword evidence="2 7" id="KW-0479">Metal-binding</keyword>
<evidence type="ECO:0000313" key="13">
    <source>
        <dbReference type="Proteomes" id="UP001073053"/>
    </source>
</evidence>
<evidence type="ECO:0000256" key="8">
    <source>
        <dbReference type="RuleBase" id="RU003983"/>
    </source>
</evidence>